<dbReference type="GO" id="GO:0003924">
    <property type="term" value="F:GTPase activity"/>
    <property type="evidence" value="ECO:0007669"/>
    <property type="project" value="UniProtKB-UniRule"/>
</dbReference>
<feature type="binding site" evidence="9">
    <location>
        <begin position="171"/>
        <end position="178"/>
    </location>
    <ligand>
        <name>GTP</name>
        <dbReference type="ChEBI" id="CHEBI:37565"/>
    </ligand>
</feature>
<dbReference type="PROSITE" id="PS00905">
    <property type="entry name" value="GTP1_OBG"/>
    <property type="match status" value="1"/>
</dbReference>
<feature type="binding site" evidence="9">
    <location>
        <begin position="315"/>
        <end position="317"/>
    </location>
    <ligand>
        <name>GTP</name>
        <dbReference type="ChEBI" id="CHEBI:37565"/>
    </ligand>
</feature>
<dbReference type="InterPro" id="IPR014100">
    <property type="entry name" value="GTP-bd_Obg/CgtA"/>
</dbReference>
<evidence type="ECO:0000256" key="6">
    <source>
        <dbReference type="ARBA" id="ARBA00022801"/>
    </source>
</evidence>
<dbReference type="HAMAP" id="MF_01454">
    <property type="entry name" value="GTPase_Obg"/>
    <property type="match status" value="1"/>
</dbReference>
<keyword evidence="4 9" id="KW-0479">Metal-binding</keyword>
<feature type="domain" description="OCT" evidence="11">
    <location>
        <begin position="353"/>
        <end position="431"/>
    </location>
</feature>
<evidence type="ECO:0000313" key="13">
    <source>
        <dbReference type="EMBL" id="EEC91050.1"/>
    </source>
</evidence>
<comment type="subunit">
    <text evidence="9">Monomer.</text>
</comment>
<dbReference type="Pfam" id="PF01018">
    <property type="entry name" value="GTP1_OBG"/>
    <property type="match status" value="1"/>
</dbReference>
<dbReference type="InterPro" id="IPR006073">
    <property type="entry name" value="GTP-bd"/>
</dbReference>
<evidence type="ECO:0000256" key="2">
    <source>
        <dbReference type="ARBA" id="ARBA00007699"/>
    </source>
</evidence>
<dbReference type="PIRSF" id="PIRSF002401">
    <property type="entry name" value="GTP_bd_Obg/CgtA"/>
    <property type="match status" value="1"/>
</dbReference>
<feature type="domain" description="OBG-type G" evidence="10">
    <location>
        <begin position="165"/>
        <end position="334"/>
    </location>
</feature>
<organism evidence="13 14">
    <name type="scientific">Holdemanella biformis DSM 3989</name>
    <dbReference type="NCBI Taxonomy" id="518637"/>
    <lineage>
        <taxon>Bacteria</taxon>
        <taxon>Bacillati</taxon>
        <taxon>Bacillota</taxon>
        <taxon>Erysipelotrichia</taxon>
        <taxon>Erysipelotrichales</taxon>
        <taxon>Erysipelotrichaceae</taxon>
        <taxon>Holdemanella</taxon>
    </lineage>
</organism>
<dbReference type="Gene3D" id="2.70.210.12">
    <property type="entry name" value="GTP1/OBG domain"/>
    <property type="match status" value="1"/>
</dbReference>
<keyword evidence="5 9" id="KW-0547">Nucleotide-binding</keyword>
<dbReference type="InterPro" id="IPR015349">
    <property type="entry name" value="OCT_dom"/>
</dbReference>
<feature type="domain" description="Obg" evidence="12">
    <location>
        <begin position="6"/>
        <end position="164"/>
    </location>
</feature>
<comment type="similarity">
    <text evidence="2 9">Belongs to the TRAFAC class OBG-HflX-like GTPase superfamily. OBG GTPase family.</text>
</comment>
<evidence type="ECO:0000256" key="9">
    <source>
        <dbReference type="HAMAP-Rule" id="MF_01454"/>
    </source>
</evidence>
<dbReference type="Pfam" id="PF09269">
    <property type="entry name" value="DUF1967"/>
    <property type="match status" value="1"/>
</dbReference>
<evidence type="ECO:0000256" key="1">
    <source>
        <dbReference type="ARBA" id="ARBA00001946"/>
    </source>
</evidence>
<dbReference type="InterPro" id="IPR006169">
    <property type="entry name" value="GTP1_OBG_dom"/>
</dbReference>
<dbReference type="GO" id="GO:0005737">
    <property type="term" value="C:cytoplasm"/>
    <property type="evidence" value="ECO:0007669"/>
    <property type="project" value="UniProtKB-SubCell"/>
</dbReference>
<dbReference type="InterPro" id="IPR027417">
    <property type="entry name" value="P-loop_NTPase"/>
</dbReference>
<dbReference type="NCBIfam" id="NF008956">
    <property type="entry name" value="PRK12299.1"/>
    <property type="match status" value="1"/>
</dbReference>
<evidence type="ECO:0000256" key="5">
    <source>
        <dbReference type="ARBA" id="ARBA00022741"/>
    </source>
</evidence>
<dbReference type="EC" id="3.6.5.-" evidence="9"/>
<keyword evidence="14" id="KW-1185">Reference proteome</keyword>
<evidence type="ECO:0000256" key="7">
    <source>
        <dbReference type="ARBA" id="ARBA00022842"/>
    </source>
</evidence>
<feature type="binding site" evidence="9">
    <location>
        <position position="198"/>
    </location>
    <ligand>
        <name>Mg(2+)</name>
        <dbReference type="ChEBI" id="CHEBI:18420"/>
    </ligand>
</feature>
<reference evidence="13 14" key="1">
    <citation type="submission" date="2008-11" db="EMBL/GenBank/DDBJ databases">
        <title>Draft genome sequence of Eubacterium biforme (DSM 3989).</title>
        <authorList>
            <person name="Sudarsanam P."/>
            <person name="Ley R."/>
            <person name="Guruge J."/>
            <person name="Turnbaugh P.J."/>
            <person name="Mahowald M."/>
            <person name="Liep D."/>
            <person name="Gordon J."/>
        </authorList>
    </citation>
    <scope>NUCLEOTIDE SEQUENCE [LARGE SCALE GENOMIC DNA]</scope>
    <source>
        <strain evidence="13 14">DSM 3989</strain>
    </source>
</reference>
<dbReference type="InterPro" id="IPR036346">
    <property type="entry name" value="GTP-bd_prot_GTP1/OBG_C_sf"/>
</dbReference>
<dbReference type="PROSITE" id="PS51881">
    <property type="entry name" value="OCT"/>
    <property type="match status" value="1"/>
</dbReference>
<dbReference type="PROSITE" id="PS51710">
    <property type="entry name" value="G_OBG"/>
    <property type="match status" value="1"/>
</dbReference>
<dbReference type="Proteomes" id="UP000004315">
    <property type="component" value="Unassembled WGS sequence"/>
</dbReference>
<comment type="caution">
    <text evidence="13">The sequence shown here is derived from an EMBL/GenBank/DDBJ whole genome shotgun (WGS) entry which is preliminary data.</text>
</comment>
<dbReference type="NCBIfam" id="TIGR00231">
    <property type="entry name" value="small_GTP"/>
    <property type="match status" value="1"/>
</dbReference>
<evidence type="ECO:0000259" key="12">
    <source>
        <dbReference type="PROSITE" id="PS51883"/>
    </source>
</evidence>
<protein>
    <recommendedName>
        <fullName evidence="9">GTPase Obg</fullName>
        <ecNumber evidence="9">3.6.5.-</ecNumber>
    </recommendedName>
    <alternativeName>
        <fullName evidence="9">GTP-binding protein Obg</fullName>
    </alternativeName>
</protein>
<dbReference type="GO" id="GO:0000287">
    <property type="term" value="F:magnesium ion binding"/>
    <property type="evidence" value="ECO:0007669"/>
    <property type="project" value="InterPro"/>
</dbReference>
<feature type="binding site" evidence="9">
    <location>
        <begin position="218"/>
        <end position="221"/>
    </location>
    <ligand>
        <name>GTP</name>
        <dbReference type="ChEBI" id="CHEBI:37565"/>
    </ligand>
</feature>
<dbReference type="NCBIfam" id="NF008955">
    <property type="entry name" value="PRK12297.1"/>
    <property type="match status" value="1"/>
</dbReference>
<dbReference type="EMBL" id="ABYT01000027">
    <property type="protein sequence ID" value="EEC91050.1"/>
    <property type="molecule type" value="Genomic_DNA"/>
</dbReference>
<evidence type="ECO:0000259" key="11">
    <source>
        <dbReference type="PROSITE" id="PS51881"/>
    </source>
</evidence>
<dbReference type="SUPFAM" id="SSF102741">
    <property type="entry name" value="Obg GTP-binding protein C-terminal domain"/>
    <property type="match status" value="1"/>
</dbReference>
<name>B7C876_9FIRM</name>
<dbReference type="InterPro" id="IPR005225">
    <property type="entry name" value="Small_GTP-bd"/>
</dbReference>
<dbReference type="HOGENOM" id="CLU_011747_2_1_9"/>
<dbReference type="PANTHER" id="PTHR11702">
    <property type="entry name" value="DEVELOPMENTALLY REGULATED GTP-BINDING PROTEIN-RELATED"/>
    <property type="match status" value="1"/>
</dbReference>
<dbReference type="SUPFAM" id="SSF52540">
    <property type="entry name" value="P-loop containing nucleoside triphosphate hydrolases"/>
    <property type="match status" value="1"/>
</dbReference>
<keyword evidence="3 9" id="KW-0963">Cytoplasm</keyword>
<comment type="cofactor">
    <cofactor evidence="1 9">
        <name>Mg(2+)</name>
        <dbReference type="ChEBI" id="CHEBI:18420"/>
    </cofactor>
</comment>
<evidence type="ECO:0000313" key="14">
    <source>
        <dbReference type="Proteomes" id="UP000004315"/>
    </source>
</evidence>
<dbReference type="InterPro" id="IPR031167">
    <property type="entry name" value="G_OBG"/>
</dbReference>
<accession>B7C876</accession>
<keyword evidence="8 9" id="KW-0342">GTP-binding</keyword>
<comment type="subcellular location">
    <subcellularLocation>
        <location evidence="9">Cytoplasm</location>
    </subcellularLocation>
</comment>
<dbReference type="GO" id="GO:0005525">
    <property type="term" value="F:GTP binding"/>
    <property type="evidence" value="ECO:0007669"/>
    <property type="project" value="UniProtKB-UniRule"/>
</dbReference>
<sequence>MERRVYMFVDQVKVHIKAGKGGDGLVSFRHEKYVAYGGPFGGDGGNGGDVIFEADPGMTTLLDLRYHRKIIATPGEKGKNKKMHGANGEHKVVKVPLGTIVKRSDNNQVLADLTKPHQRQVVAHGGRGGRGNWHFRSSHNTAPKYAEQGVLGEEFDCIVELRVLADVGLVGFPSVGKSTFLDAVSKARPEIGDYPFTTITPNVGVVQTGDGRSFVLADLPGLIEGASDGKGLGHQFLRHIERCRVIIHVIDMGAEDGRDPLKDYEVINNELKSYQIRLLERPQIVVANKMDMENAQENVRRFKEKYPDIPVYETTTIIHEGLDAVLRKAADLLATTPAFPITEDTGETGVMYTFEEKKKDILIEKEDDGVWNVSGPRLERVFDINKLNTEEDFYLFANKMRYLGIDTALREAGCQDGDTVRLLGFEFEFIEN</sequence>
<dbReference type="eggNOG" id="COG0536">
    <property type="taxonomic scope" value="Bacteria"/>
</dbReference>
<dbReference type="Pfam" id="PF01926">
    <property type="entry name" value="MMR_HSR1"/>
    <property type="match status" value="1"/>
</dbReference>
<dbReference type="InterPro" id="IPR045086">
    <property type="entry name" value="OBG_GTPase"/>
</dbReference>
<dbReference type="InterPro" id="IPR036726">
    <property type="entry name" value="GTP1_OBG_dom_sf"/>
</dbReference>
<dbReference type="GO" id="GO:0042254">
    <property type="term" value="P:ribosome biogenesis"/>
    <property type="evidence" value="ECO:0007669"/>
    <property type="project" value="UniProtKB-UniRule"/>
</dbReference>
<feature type="binding site" evidence="9">
    <location>
        <position position="178"/>
    </location>
    <ligand>
        <name>Mg(2+)</name>
        <dbReference type="ChEBI" id="CHEBI:18420"/>
    </ligand>
</feature>
<proteinExistence type="inferred from homology"/>
<dbReference type="PROSITE" id="PS51883">
    <property type="entry name" value="OBG"/>
    <property type="match status" value="1"/>
</dbReference>
<dbReference type="InterPro" id="IPR006074">
    <property type="entry name" value="GTP1-OBG_CS"/>
</dbReference>
<dbReference type="AlphaFoldDB" id="B7C876"/>
<keyword evidence="6 9" id="KW-0378">Hydrolase</keyword>
<feature type="binding site" evidence="9">
    <location>
        <begin position="288"/>
        <end position="291"/>
    </location>
    <ligand>
        <name>GTP</name>
        <dbReference type="ChEBI" id="CHEBI:37565"/>
    </ligand>
</feature>
<dbReference type="Gene3D" id="3.30.300.350">
    <property type="entry name" value="GTP-binding protein OBG, C-terminal domain"/>
    <property type="match status" value="1"/>
</dbReference>
<keyword evidence="7 9" id="KW-0460">Magnesium</keyword>
<dbReference type="PANTHER" id="PTHR11702:SF31">
    <property type="entry name" value="MITOCHONDRIAL RIBOSOME-ASSOCIATED GTPASE 2"/>
    <property type="match status" value="1"/>
</dbReference>
<dbReference type="NCBIfam" id="TIGR03595">
    <property type="entry name" value="Obg_CgtA_exten"/>
    <property type="match status" value="1"/>
</dbReference>
<dbReference type="NCBIfam" id="NF008954">
    <property type="entry name" value="PRK12296.1"/>
    <property type="match status" value="1"/>
</dbReference>
<dbReference type="STRING" id="518637.EUBIFOR_00380"/>
<feature type="binding site" evidence="9">
    <location>
        <begin position="196"/>
        <end position="200"/>
    </location>
    <ligand>
        <name>GTP</name>
        <dbReference type="ChEBI" id="CHEBI:37565"/>
    </ligand>
</feature>
<dbReference type="CDD" id="cd01898">
    <property type="entry name" value="Obg"/>
    <property type="match status" value="1"/>
</dbReference>
<dbReference type="FunFam" id="2.70.210.12:FF:000001">
    <property type="entry name" value="GTPase Obg"/>
    <property type="match status" value="1"/>
</dbReference>
<dbReference type="PRINTS" id="PR00326">
    <property type="entry name" value="GTP1OBG"/>
</dbReference>
<comment type="function">
    <text evidence="9">An essential GTPase which binds GTP, GDP and possibly (p)ppGpp with moderate affinity, with high nucleotide exchange rates and a fairly low GTP hydrolysis rate. Plays a role in control of the cell cycle, stress response, ribosome biogenesis and in those bacteria that undergo differentiation, in morphogenesis control.</text>
</comment>
<dbReference type="SUPFAM" id="SSF82051">
    <property type="entry name" value="Obg GTP-binding protein N-terminal domain"/>
    <property type="match status" value="1"/>
</dbReference>
<evidence type="ECO:0000256" key="8">
    <source>
        <dbReference type="ARBA" id="ARBA00023134"/>
    </source>
</evidence>
<evidence type="ECO:0000256" key="3">
    <source>
        <dbReference type="ARBA" id="ARBA00022490"/>
    </source>
</evidence>
<gene>
    <name evidence="9" type="primary">obg</name>
    <name evidence="13" type="synonym">cgtA</name>
    <name evidence="13" type="ORF">EUBIFOR_00380</name>
</gene>
<evidence type="ECO:0000259" key="10">
    <source>
        <dbReference type="PROSITE" id="PS51710"/>
    </source>
</evidence>
<evidence type="ECO:0000256" key="4">
    <source>
        <dbReference type="ARBA" id="ARBA00022723"/>
    </source>
</evidence>
<dbReference type="Gene3D" id="3.40.50.300">
    <property type="entry name" value="P-loop containing nucleotide triphosphate hydrolases"/>
    <property type="match status" value="1"/>
</dbReference>
<dbReference type="NCBIfam" id="TIGR02729">
    <property type="entry name" value="Obg_CgtA"/>
    <property type="match status" value="1"/>
</dbReference>